<dbReference type="SUPFAM" id="SSF55166">
    <property type="entry name" value="Hedgehog/DD-peptidase"/>
    <property type="match status" value="1"/>
</dbReference>
<feature type="site" description="Transition state stabilizer" evidence="9">
    <location>
        <position position="89"/>
    </location>
</feature>
<dbReference type="GO" id="GO:0008270">
    <property type="term" value="F:zinc ion binding"/>
    <property type="evidence" value="ECO:0007669"/>
    <property type="project" value="UniProtKB-UniRule"/>
</dbReference>
<comment type="catalytic activity">
    <reaction evidence="1 9 10">
        <text>D-alanyl-D-alanine + H2O = 2 D-alanine</text>
        <dbReference type="Rhea" id="RHEA:20661"/>
        <dbReference type="ChEBI" id="CHEBI:15377"/>
        <dbReference type="ChEBI" id="CHEBI:57416"/>
        <dbReference type="ChEBI" id="CHEBI:57822"/>
        <dbReference type="EC" id="3.4.13.22"/>
    </reaction>
</comment>
<comment type="cofactor">
    <cofactor evidence="9">
        <name>Zn(2+)</name>
        <dbReference type="ChEBI" id="CHEBI:29105"/>
    </cofactor>
    <text evidence="9">Binds 1 zinc ion per subunit.</text>
</comment>
<keyword evidence="6 9" id="KW-0224">Dipeptidase</keyword>
<evidence type="ECO:0000256" key="4">
    <source>
        <dbReference type="ARBA" id="ARBA00022801"/>
    </source>
</evidence>
<keyword evidence="2 9" id="KW-0645">Protease</keyword>
<reference evidence="11" key="2">
    <citation type="submission" date="2020-09" db="EMBL/GenBank/DDBJ databases">
        <authorList>
            <person name="Sun Q."/>
            <person name="Ohkuma M."/>
        </authorList>
    </citation>
    <scope>NUCLEOTIDE SEQUENCE</scope>
    <source>
        <strain evidence="11">JCM 18487</strain>
    </source>
</reference>
<dbReference type="PANTHER" id="PTHR43126">
    <property type="entry name" value="D-ALANYL-D-ALANINE DIPEPTIDASE"/>
    <property type="match status" value="1"/>
</dbReference>
<dbReference type="InterPro" id="IPR000755">
    <property type="entry name" value="A_A_dipeptidase"/>
</dbReference>
<keyword evidence="12" id="KW-1185">Reference proteome</keyword>
<organism evidence="11 12">
    <name type="scientific">Alicyclobacillus cellulosilyticus</name>
    <dbReference type="NCBI Taxonomy" id="1003997"/>
    <lineage>
        <taxon>Bacteria</taxon>
        <taxon>Bacillati</taxon>
        <taxon>Bacillota</taxon>
        <taxon>Bacilli</taxon>
        <taxon>Bacillales</taxon>
        <taxon>Alicyclobacillaceae</taxon>
        <taxon>Alicyclobacillus</taxon>
    </lineage>
</organism>
<dbReference type="GO" id="GO:0160237">
    <property type="term" value="F:D-Ala-D-Ala dipeptidase activity"/>
    <property type="evidence" value="ECO:0007669"/>
    <property type="project" value="UniProtKB-EC"/>
</dbReference>
<feature type="binding site" evidence="9">
    <location>
        <position position="210"/>
    </location>
    <ligand>
        <name>Zn(2+)</name>
        <dbReference type="ChEBI" id="CHEBI:29105"/>
        <note>catalytic</note>
    </ligand>
</feature>
<dbReference type="AlphaFoldDB" id="A0A917KBD5"/>
<dbReference type="PANTHER" id="PTHR43126:SF2">
    <property type="entry name" value="D-ALANYL-D-ALANINE DIPEPTIDASE"/>
    <property type="match status" value="1"/>
</dbReference>
<sequence>MTDRQDCPAPIPPLRSVDGFRDVPIAECGEPLRPIPAAEKLRTHPVYWARGIPGAEATLWAREGVIARLLHAAAALPDGIALVVFDAWRPLAVQQYLFDEFAARLAQRTGLTGEALARAVARYVSVPSRDPRHPSAHATGGAVDVGLCTTDGRLLHLGTAFDAFVPEAATRWLEEHAQSEAERQQRDLRRILFHAMTKAGFTNYPDEWWHYDYGNQFYGRVRGVPAMYGYIEREASV</sequence>
<dbReference type="RefSeq" id="WP_188881745.1">
    <property type="nucleotide sequence ID" value="NZ_BMOY01000014.1"/>
</dbReference>
<evidence type="ECO:0000256" key="2">
    <source>
        <dbReference type="ARBA" id="ARBA00022670"/>
    </source>
</evidence>
<evidence type="ECO:0000256" key="9">
    <source>
        <dbReference type="HAMAP-Rule" id="MF_01924"/>
    </source>
</evidence>
<keyword evidence="5 9" id="KW-0862">Zinc</keyword>
<evidence type="ECO:0000256" key="1">
    <source>
        <dbReference type="ARBA" id="ARBA00001362"/>
    </source>
</evidence>
<evidence type="ECO:0000256" key="8">
    <source>
        <dbReference type="ARBA" id="ARBA00023316"/>
    </source>
</evidence>
<dbReference type="Pfam" id="PF01427">
    <property type="entry name" value="Peptidase_M15"/>
    <property type="match status" value="1"/>
</dbReference>
<proteinExistence type="inferred from homology"/>
<feature type="binding site" evidence="9">
    <location>
        <position position="144"/>
    </location>
    <ligand>
        <name>Zn(2+)</name>
        <dbReference type="ChEBI" id="CHEBI:29105"/>
        <note>catalytic</note>
    </ligand>
</feature>
<protein>
    <recommendedName>
        <fullName evidence="9 10">D-alanyl-D-alanine dipeptidase</fullName>
        <shortName evidence="9 10">D-Ala-D-Ala dipeptidase</shortName>
        <ecNumber evidence="9 10">3.4.13.22</ecNumber>
    </recommendedName>
</protein>
<dbReference type="HAMAP" id="MF_01924">
    <property type="entry name" value="A_A_dipeptidase"/>
    <property type="match status" value="1"/>
</dbReference>
<keyword evidence="8 10" id="KW-0961">Cell wall biogenesis/degradation</keyword>
<dbReference type="GO" id="GO:0071555">
    <property type="term" value="P:cell wall organization"/>
    <property type="evidence" value="ECO:0007669"/>
    <property type="project" value="UniProtKB-KW"/>
</dbReference>
<evidence type="ECO:0000256" key="7">
    <source>
        <dbReference type="ARBA" id="ARBA00023049"/>
    </source>
</evidence>
<evidence type="ECO:0000313" key="11">
    <source>
        <dbReference type="EMBL" id="GGJ04160.1"/>
    </source>
</evidence>
<keyword evidence="4 9" id="KW-0378">Hydrolase</keyword>
<feature type="binding site" evidence="9">
    <location>
        <position position="137"/>
    </location>
    <ligand>
        <name>Zn(2+)</name>
        <dbReference type="ChEBI" id="CHEBI:29105"/>
        <note>catalytic</note>
    </ligand>
</feature>
<accession>A0A917KBD5</accession>
<evidence type="ECO:0000256" key="10">
    <source>
        <dbReference type="PIRNR" id="PIRNR026671"/>
    </source>
</evidence>
<name>A0A917KBD5_9BACL</name>
<keyword evidence="3 9" id="KW-0479">Metal-binding</keyword>
<dbReference type="PIRSF" id="PIRSF026671">
    <property type="entry name" value="AA_dipeptidase"/>
    <property type="match status" value="1"/>
</dbReference>
<evidence type="ECO:0000313" key="12">
    <source>
        <dbReference type="Proteomes" id="UP000637695"/>
    </source>
</evidence>
<dbReference type="GO" id="GO:0006508">
    <property type="term" value="P:proteolysis"/>
    <property type="evidence" value="ECO:0007669"/>
    <property type="project" value="UniProtKB-KW"/>
</dbReference>
<evidence type="ECO:0000256" key="5">
    <source>
        <dbReference type="ARBA" id="ARBA00022833"/>
    </source>
</evidence>
<feature type="active site" description="Proton donor/acceptor" evidence="9">
    <location>
        <position position="207"/>
    </location>
</feature>
<dbReference type="EMBL" id="BMOY01000014">
    <property type="protein sequence ID" value="GGJ04160.1"/>
    <property type="molecule type" value="Genomic_DNA"/>
</dbReference>
<evidence type="ECO:0000256" key="6">
    <source>
        <dbReference type="ARBA" id="ARBA00022997"/>
    </source>
</evidence>
<dbReference type="InterPro" id="IPR009045">
    <property type="entry name" value="Zn_M74/Hedgehog-like"/>
</dbReference>
<dbReference type="EC" id="3.4.13.22" evidence="9 10"/>
<comment type="function">
    <text evidence="9 10">Catalyzes hydrolysis of the D-alanyl-D-alanine dipeptide.</text>
</comment>
<comment type="caution">
    <text evidence="11">The sequence shown here is derived from an EMBL/GenBank/DDBJ whole genome shotgun (WGS) entry which is preliminary data.</text>
</comment>
<dbReference type="Gene3D" id="3.30.1380.10">
    <property type="match status" value="1"/>
</dbReference>
<comment type="similarity">
    <text evidence="9 10">Belongs to the peptidase M15D family.</text>
</comment>
<reference evidence="11" key="1">
    <citation type="journal article" date="2014" name="Int. J. Syst. Evol. Microbiol.">
        <title>Complete genome sequence of Corynebacterium casei LMG S-19264T (=DSM 44701T), isolated from a smear-ripened cheese.</title>
        <authorList>
            <consortium name="US DOE Joint Genome Institute (JGI-PGF)"/>
            <person name="Walter F."/>
            <person name="Albersmeier A."/>
            <person name="Kalinowski J."/>
            <person name="Ruckert C."/>
        </authorList>
    </citation>
    <scope>NUCLEOTIDE SEQUENCE</scope>
    <source>
        <strain evidence="11">JCM 18487</strain>
    </source>
</reference>
<keyword evidence="7 9" id="KW-0482">Metalloprotease</keyword>
<dbReference type="Proteomes" id="UP000637695">
    <property type="component" value="Unassembled WGS sequence"/>
</dbReference>
<gene>
    <name evidence="11" type="ORF">GCM10010885_11810</name>
</gene>
<evidence type="ECO:0000256" key="3">
    <source>
        <dbReference type="ARBA" id="ARBA00022723"/>
    </source>
</evidence>
<dbReference type="GO" id="GO:0008237">
    <property type="term" value="F:metallopeptidase activity"/>
    <property type="evidence" value="ECO:0007669"/>
    <property type="project" value="UniProtKB-KW"/>
</dbReference>